<dbReference type="InterPro" id="IPR012337">
    <property type="entry name" value="RNaseH-like_sf"/>
</dbReference>
<name>A0ABQ5C6D9_9ASTR</name>
<dbReference type="EMBL" id="BQNB010013821">
    <property type="protein sequence ID" value="GJT20634.1"/>
    <property type="molecule type" value="Genomic_DNA"/>
</dbReference>
<protein>
    <submittedName>
        <fullName evidence="3">Retrovirus-related pol polyprotein from transposon TNT 1-94</fullName>
    </submittedName>
</protein>
<dbReference type="Gene3D" id="3.30.420.10">
    <property type="entry name" value="Ribonuclease H-like superfamily/Ribonuclease H"/>
    <property type="match status" value="1"/>
</dbReference>
<feature type="coiled-coil region" evidence="1">
    <location>
        <begin position="71"/>
        <end position="98"/>
    </location>
</feature>
<dbReference type="InterPro" id="IPR036397">
    <property type="entry name" value="RNaseH_sf"/>
</dbReference>
<gene>
    <name evidence="3" type="ORF">Tco_0890571</name>
</gene>
<evidence type="ECO:0000313" key="4">
    <source>
        <dbReference type="Proteomes" id="UP001151760"/>
    </source>
</evidence>
<dbReference type="PANTHER" id="PTHR11439">
    <property type="entry name" value="GAG-POL-RELATED RETROTRANSPOSON"/>
    <property type="match status" value="1"/>
</dbReference>
<dbReference type="CDD" id="cd09272">
    <property type="entry name" value="RNase_HI_RT_Ty1"/>
    <property type="match status" value="1"/>
</dbReference>
<keyword evidence="1" id="KW-0175">Coiled coil</keyword>
<comment type="caution">
    <text evidence="3">The sequence shown here is derived from an EMBL/GenBank/DDBJ whole genome shotgun (WGS) entry which is preliminary data.</text>
</comment>
<feature type="domain" description="Integrase catalytic" evidence="2">
    <location>
        <begin position="546"/>
        <end position="626"/>
    </location>
</feature>
<dbReference type="SUPFAM" id="SSF53098">
    <property type="entry name" value="Ribonuclease H-like"/>
    <property type="match status" value="1"/>
</dbReference>
<evidence type="ECO:0000313" key="3">
    <source>
        <dbReference type="EMBL" id="GJT20634.1"/>
    </source>
</evidence>
<dbReference type="PANTHER" id="PTHR11439:SF495">
    <property type="entry name" value="REVERSE TRANSCRIPTASE, RNA-DEPENDENT DNA POLYMERASE-RELATED"/>
    <property type="match status" value="1"/>
</dbReference>
<dbReference type="InterPro" id="IPR001584">
    <property type="entry name" value="Integrase_cat-core"/>
</dbReference>
<dbReference type="Proteomes" id="UP001151760">
    <property type="component" value="Unassembled WGS sequence"/>
</dbReference>
<evidence type="ECO:0000256" key="1">
    <source>
        <dbReference type="SAM" id="Coils"/>
    </source>
</evidence>
<dbReference type="PROSITE" id="PS50994">
    <property type="entry name" value="INTEGRASE"/>
    <property type="match status" value="1"/>
</dbReference>
<organism evidence="3 4">
    <name type="scientific">Tanacetum coccineum</name>
    <dbReference type="NCBI Taxonomy" id="301880"/>
    <lineage>
        <taxon>Eukaryota</taxon>
        <taxon>Viridiplantae</taxon>
        <taxon>Streptophyta</taxon>
        <taxon>Embryophyta</taxon>
        <taxon>Tracheophyta</taxon>
        <taxon>Spermatophyta</taxon>
        <taxon>Magnoliopsida</taxon>
        <taxon>eudicotyledons</taxon>
        <taxon>Gunneridae</taxon>
        <taxon>Pentapetalae</taxon>
        <taxon>asterids</taxon>
        <taxon>campanulids</taxon>
        <taxon>Asterales</taxon>
        <taxon>Asteraceae</taxon>
        <taxon>Asteroideae</taxon>
        <taxon>Anthemideae</taxon>
        <taxon>Anthemidinae</taxon>
        <taxon>Tanacetum</taxon>
    </lineage>
</organism>
<sequence length="842" mass="96075">MLAPKCPTFNGRPTFANPMYLKKAQYEKPCLYVIPHDQSDLANRLVPDREETLTLEENDSFAFVHELKQEMHADLKYVESLEDEIDELESDKAKFSNMYDMIFARMECDCLAQNLSEQTEFEREQYFKIQDLKAQLQDKNIAISELKKLIDKCKGKYVDTKFDKPSVVRQPNAQRIPKPSILGKPAPFSDSLERTNFAKKKSVSKTNESEGLSKIIQNRQSTEFTYASNAAVRKHKCDKPGIPRLGAINLKDKVCHYTSHAKLRVEVEEHPRISSISNKTKSVTACNDSLNSRSSNANAVCATCGKCVFNLNHDACVSKFLNDVNARKTKKPKVLAYLVIGNPKRQREKSVQTPLKKTVASESTTTSSKSYYRMLYQKTSKAWKWWIAQQCPSSYTWVPKTQKKWVPRTQKKWVPKTQKQWIVQLILFIVDSGCTKHMTGNVSLLCNFVDKYLGNITIKRVYYVEGLNHNLFSVGQFCDADLEVAFRKSTCFVRDLQGNDLLTGNRGSDLYTISLQDTTSSTPICLMAKASPTQACEKAKRSSFKSKTVPSSKGRLNLLHMDLCGPMRVASINGKKYILVIVDDYSRYTWTLFLRSKDETPEVLKEFLTMIQRNLQAPVISVRTDRRHYDLCAICCHKSFPNLQDGREKRILNGPLKEEVYVAQPADSLSDLPDKLFQMPIMPVALDTRKSNSGRNTGLIGDKLVSWGMSKKQDCTAMSSAEAEYVALSASCAQVMWMRTQLQDYGFNYNKIPLYCDSQSAIAISCNPVQHSRTKHIHTRYHFIKEQVENGIIELYFVRTEYQLADMFTKALPEERFQYLVRQIGMRCLTPAELEVLTKESA</sequence>
<accession>A0ABQ5C6D9</accession>
<reference evidence="3" key="2">
    <citation type="submission" date="2022-01" db="EMBL/GenBank/DDBJ databases">
        <authorList>
            <person name="Yamashiro T."/>
            <person name="Shiraishi A."/>
            <person name="Satake H."/>
            <person name="Nakayama K."/>
        </authorList>
    </citation>
    <scope>NUCLEOTIDE SEQUENCE</scope>
</reference>
<evidence type="ECO:0000259" key="2">
    <source>
        <dbReference type="PROSITE" id="PS50994"/>
    </source>
</evidence>
<keyword evidence="4" id="KW-1185">Reference proteome</keyword>
<proteinExistence type="predicted"/>
<reference evidence="3" key="1">
    <citation type="journal article" date="2022" name="Int. J. Mol. Sci.">
        <title>Draft Genome of Tanacetum Coccineum: Genomic Comparison of Closely Related Tanacetum-Family Plants.</title>
        <authorList>
            <person name="Yamashiro T."/>
            <person name="Shiraishi A."/>
            <person name="Nakayama K."/>
            <person name="Satake H."/>
        </authorList>
    </citation>
    <scope>NUCLEOTIDE SEQUENCE</scope>
</reference>